<keyword evidence="3" id="KW-1185">Reference proteome</keyword>
<proteinExistence type="predicted"/>
<dbReference type="Pfam" id="PF01548">
    <property type="entry name" value="DEDD_Tnp_IS110"/>
    <property type="match status" value="1"/>
</dbReference>
<organism evidence="2 3">
    <name type="scientific">Shewanella carassii</name>
    <dbReference type="NCBI Taxonomy" id="1987584"/>
    <lineage>
        <taxon>Bacteria</taxon>
        <taxon>Pseudomonadati</taxon>
        <taxon>Pseudomonadota</taxon>
        <taxon>Gammaproteobacteria</taxon>
        <taxon>Alteromonadales</taxon>
        <taxon>Shewanellaceae</taxon>
        <taxon>Shewanella</taxon>
    </lineage>
</organism>
<name>A0ABQ1T1I0_9GAMM</name>
<sequence>MSKANTLFIGLDVHKETTDVAWVSDKSAETVHYHGTIPTNLRSFDKLIKNQTAKTSKLCVIYEAGPCGFWLYRHLLRRGIECWVVAPALIPKAPGDRVKTDKRDAMTLARLARRAICTLFMFRMSGMKLSATLSAVGKVPCSICARHGNG</sequence>
<protein>
    <recommendedName>
        <fullName evidence="1">Transposase IS110-like N-terminal domain-containing protein</fullName>
    </recommendedName>
</protein>
<feature type="domain" description="Transposase IS110-like N-terminal" evidence="1">
    <location>
        <begin position="9"/>
        <end position="114"/>
    </location>
</feature>
<dbReference type="PANTHER" id="PTHR33055:SF3">
    <property type="entry name" value="PUTATIVE TRANSPOSASE FOR IS117-RELATED"/>
    <property type="match status" value="1"/>
</dbReference>
<dbReference type="EMBL" id="BMKO01000003">
    <property type="protein sequence ID" value="GGE74292.1"/>
    <property type="molecule type" value="Genomic_DNA"/>
</dbReference>
<reference evidence="3" key="1">
    <citation type="journal article" date="2019" name="Int. J. Syst. Evol. Microbiol.">
        <title>The Global Catalogue of Microorganisms (GCM) 10K type strain sequencing project: providing services to taxonomists for standard genome sequencing and annotation.</title>
        <authorList>
            <consortium name="The Broad Institute Genomics Platform"/>
            <consortium name="The Broad Institute Genome Sequencing Center for Infectious Disease"/>
            <person name="Wu L."/>
            <person name="Ma J."/>
        </authorList>
    </citation>
    <scope>NUCLEOTIDE SEQUENCE [LARGE SCALE GENOMIC DNA]</scope>
    <source>
        <strain evidence="3">CGMCC 1.16033</strain>
    </source>
</reference>
<evidence type="ECO:0000313" key="3">
    <source>
        <dbReference type="Proteomes" id="UP000606498"/>
    </source>
</evidence>
<accession>A0ABQ1T1I0</accession>
<evidence type="ECO:0000313" key="2">
    <source>
        <dbReference type="EMBL" id="GGE74292.1"/>
    </source>
</evidence>
<comment type="caution">
    <text evidence="2">The sequence shown here is derived from an EMBL/GenBank/DDBJ whole genome shotgun (WGS) entry which is preliminary data.</text>
</comment>
<gene>
    <name evidence="2" type="ORF">GCM10011520_13550</name>
</gene>
<dbReference type="InterPro" id="IPR047650">
    <property type="entry name" value="Transpos_IS110"/>
</dbReference>
<dbReference type="Proteomes" id="UP000606498">
    <property type="component" value="Unassembled WGS sequence"/>
</dbReference>
<dbReference type="PANTHER" id="PTHR33055">
    <property type="entry name" value="TRANSPOSASE FOR INSERTION SEQUENCE ELEMENT IS1111A"/>
    <property type="match status" value="1"/>
</dbReference>
<dbReference type="InterPro" id="IPR002525">
    <property type="entry name" value="Transp_IS110-like_N"/>
</dbReference>
<evidence type="ECO:0000259" key="1">
    <source>
        <dbReference type="Pfam" id="PF01548"/>
    </source>
</evidence>